<accession>A0A1U7ZPL4</accession>
<keyword evidence="3" id="KW-1185">Reference proteome</keyword>
<dbReference type="InParanoid" id="A0A1U7ZPL4"/>
<protein>
    <submittedName>
        <fullName evidence="4">ATG8-interacting protein 1 isoform X1</fullName>
    </submittedName>
</protein>
<dbReference type="InterPro" id="IPR040304">
    <property type="entry name" value="ATG8-IP-1/2"/>
</dbReference>
<dbReference type="eggNOG" id="KOG1347">
    <property type="taxonomic scope" value="Eukaryota"/>
</dbReference>
<feature type="region of interest" description="Disordered" evidence="1">
    <location>
        <begin position="29"/>
        <end position="54"/>
    </location>
</feature>
<dbReference type="OrthoDB" id="604034at2759"/>
<dbReference type="FunCoup" id="A0A1U7ZPL4">
    <property type="interactions" value="826"/>
</dbReference>
<name>A0A1U7ZPL4_NELNU</name>
<evidence type="ECO:0000313" key="4">
    <source>
        <dbReference type="RefSeq" id="XP_010255311.1"/>
    </source>
</evidence>
<evidence type="ECO:0000313" key="3">
    <source>
        <dbReference type="Proteomes" id="UP000189703"/>
    </source>
</evidence>
<keyword evidence="2" id="KW-0472">Membrane</keyword>
<sequence>MANDEKEGAETSTRGTEWEVVSLTASAYAAAPGPKGFGPNNDVRGNDVDGDDEASRAFFMSDHFVFPPSQHENLPLEPDSSEIHNEPGGNHIGSNEVPRMDMEEGDISSVKYEDNWNAKGLTIPDEFPGIQFFDEKGNRLSVHATEFEEGSALQGINLVHGEQNIYTTTKFGSFHGEADISGSTLYDDNTVISDNDPSKRSFDYPSDLSKPLDPTKEDKFSGSGLPCEAWWKRRVASLYAHAKEANAFWSVVVAAALMGLVVIGHRWQQQRWQVQQLKWQLSTGDEKMNRMLGPISRLKDVIVGGHRQGSAIRGSTSAER</sequence>
<organism evidence="3 4">
    <name type="scientific">Nelumbo nucifera</name>
    <name type="common">Sacred lotus</name>
    <dbReference type="NCBI Taxonomy" id="4432"/>
    <lineage>
        <taxon>Eukaryota</taxon>
        <taxon>Viridiplantae</taxon>
        <taxon>Streptophyta</taxon>
        <taxon>Embryophyta</taxon>
        <taxon>Tracheophyta</taxon>
        <taxon>Spermatophyta</taxon>
        <taxon>Magnoliopsida</taxon>
        <taxon>Proteales</taxon>
        <taxon>Nelumbonaceae</taxon>
        <taxon>Nelumbo</taxon>
    </lineage>
</organism>
<dbReference type="AlphaFoldDB" id="A0A1U7ZPL4"/>
<feature type="transmembrane region" description="Helical" evidence="2">
    <location>
        <begin position="247"/>
        <end position="267"/>
    </location>
</feature>
<evidence type="ECO:0000256" key="1">
    <source>
        <dbReference type="SAM" id="MobiDB-lite"/>
    </source>
</evidence>
<keyword evidence="2" id="KW-0812">Transmembrane</keyword>
<dbReference type="RefSeq" id="XP_010255311.1">
    <property type="nucleotide sequence ID" value="XM_010257009.2"/>
</dbReference>
<keyword evidence="2" id="KW-1133">Transmembrane helix</keyword>
<proteinExistence type="predicted"/>
<reference evidence="4" key="1">
    <citation type="submission" date="2025-08" db="UniProtKB">
        <authorList>
            <consortium name="RefSeq"/>
        </authorList>
    </citation>
    <scope>IDENTIFICATION</scope>
</reference>
<evidence type="ECO:0000256" key="2">
    <source>
        <dbReference type="SAM" id="Phobius"/>
    </source>
</evidence>
<dbReference type="STRING" id="4432.A0A1U7ZPL4"/>
<dbReference type="PANTHER" id="PTHR34797:SF1">
    <property type="entry name" value="ATG8-INTERACTING PROTEIN 2"/>
    <property type="match status" value="1"/>
</dbReference>
<dbReference type="PANTHER" id="PTHR34797">
    <property type="entry name" value="ATG8-INTERACTING PROTEIN 2"/>
    <property type="match status" value="1"/>
</dbReference>
<dbReference type="GeneID" id="104596027"/>
<feature type="region of interest" description="Disordered" evidence="1">
    <location>
        <begin position="196"/>
        <end position="219"/>
    </location>
</feature>
<dbReference type="OMA" id="GAPCKCW"/>
<gene>
    <name evidence="4" type="primary">LOC104596027</name>
</gene>
<dbReference type="Proteomes" id="UP000189703">
    <property type="component" value="Unplaced"/>
</dbReference>
<dbReference type="KEGG" id="nnu:104596027"/>